<proteinExistence type="predicted"/>
<dbReference type="Proteomes" id="UP001475781">
    <property type="component" value="Chromosome"/>
</dbReference>
<organism evidence="1 2">
    <name type="scientific">Marinobacter metalliresistant</name>
    <dbReference type="NCBI Taxonomy" id="2961995"/>
    <lineage>
        <taxon>Bacteria</taxon>
        <taxon>Pseudomonadati</taxon>
        <taxon>Pseudomonadota</taxon>
        <taxon>Gammaproteobacteria</taxon>
        <taxon>Pseudomonadales</taxon>
        <taxon>Marinobacteraceae</taxon>
        <taxon>Marinobacter</taxon>
    </lineage>
</organism>
<gene>
    <name evidence="1" type="ORF">NLK58_15210</name>
</gene>
<protein>
    <submittedName>
        <fullName evidence="1">Uncharacterized protein</fullName>
    </submittedName>
</protein>
<dbReference type="EMBL" id="CP101118">
    <property type="protein sequence ID" value="WZF87677.1"/>
    <property type="molecule type" value="Genomic_DNA"/>
</dbReference>
<dbReference type="RefSeq" id="WP_227539311.1">
    <property type="nucleotide sequence ID" value="NZ_CP101118.1"/>
</dbReference>
<reference evidence="1 2" key="1">
    <citation type="submission" date="2022-07" db="EMBL/GenBank/DDBJ databases">
        <title>A copper resistant bacterium isolated from sediment samples of deep sea hydrothermal areas.</title>
        <authorList>
            <person name="Zeng X."/>
        </authorList>
    </citation>
    <scope>NUCLEOTIDE SEQUENCE [LARGE SCALE GENOMIC DNA]</scope>
    <source>
        <strain evidence="2">CuT 6</strain>
    </source>
</reference>
<sequence length="82" mass="9518">MSHIDRLTHVVLNKNRLLSSFKGMICETMFDSIHINKRPTILHERDLVNDIRSLEAFEREESAIRECLVKDAERKAPGKARS</sequence>
<accession>A0ABZ2VYZ7</accession>
<evidence type="ECO:0000313" key="2">
    <source>
        <dbReference type="Proteomes" id="UP001475781"/>
    </source>
</evidence>
<name>A0ABZ2VYZ7_9GAMM</name>
<keyword evidence="2" id="KW-1185">Reference proteome</keyword>
<evidence type="ECO:0000313" key="1">
    <source>
        <dbReference type="EMBL" id="WZF87677.1"/>
    </source>
</evidence>